<dbReference type="InterPro" id="IPR027417">
    <property type="entry name" value="P-loop_NTPase"/>
</dbReference>
<dbReference type="GO" id="GO:0006260">
    <property type="term" value="P:DNA replication"/>
    <property type="evidence" value="ECO:0007669"/>
    <property type="project" value="TreeGrafter"/>
</dbReference>
<dbReference type="SUPFAM" id="SSF52540">
    <property type="entry name" value="P-loop containing nucleoside triphosphate hydrolases"/>
    <property type="match status" value="1"/>
</dbReference>
<dbReference type="PATRIC" id="fig|1392007.3.peg.1717"/>
<dbReference type="Proteomes" id="UP000018559">
    <property type="component" value="Unassembled WGS sequence"/>
</dbReference>
<keyword evidence="2" id="KW-1185">Reference proteome</keyword>
<protein>
    <submittedName>
        <fullName evidence="1">DNA replication protein</fullName>
    </submittedName>
</protein>
<dbReference type="EMBL" id="AWWH01000183">
    <property type="protein sequence ID" value="ETA73483.1"/>
    <property type="molecule type" value="Genomic_DNA"/>
</dbReference>
<dbReference type="Gene3D" id="3.40.50.300">
    <property type="entry name" value="P-loop containing nucleotide triphosphate hydrolases"/>
    <property type="match status" value="1"/>
</dbReference>
<accession>V7HWA8</accession>
<dbReference type="PANTHER" id="PTHR30050:SF4">
    <property type="entry name" value="ATP-BINDING PROTEIN RV3427C IN INSERTION SEQUENCE-RELATED"/>
    <property type="match status" value="1"/>
</dbReference>
<dbReference type="PANTHER" id="PTHR30050">
    <property type="entry name" value="CHROMOSOMAL REPLICATION INITIATOR PROTEIN DNAA"/>
    <property type="match status" value="1"/>
</dbReference>
<proteinExistence type="predicted"/>
<dbReference type="AlphaFoldDB" id="V7HWA8"/>
<gene>
    <name evidence="1" type="ORF">LEQ_1855</name>
</gene>
<comment type="caution">
    <text evidence="1">The sequence shown here is derived from an EMBL/GenBank/DDBJ whole genome shotgun (WGS) entry which is preliminary data.</text>
</comment>
<reference evidence="1 2" key="1">
    <citation type="journal article" date="2014" name="Genome Announc.">
        <title>The Genome of the Predominant Equine Lactobacillus Species, Lactobacillus equi, Is Reflective of Its Lifestyle Adaptations to an Herbivorous Host.</title>
        <authorList>
            <person name="O'Donnell M.M."/>
            <person name="Harris H.M."/>
            <person name="O'Toole P.W."/>
            <person name="Ross R.P."/>
        </authorList>
    </citation>
    <scope>NUCLEOTIDE SEQUENCE [LARGE SCALE GENOMIC DNA]</scope>
    <source>
        <strain evidence="1 2">DPC 6820</strain>
    </source>
</reference>
<evidence type="ECO:0000313" key="2">
    <source>
        <dbReference type="Proteomes" id="UP000018559"/>
    </source>
</evidence>
<evidence type="ECO:0000313" key="1">
    <source>
        <dbReference type="EMBL" id="ETA73483.1"/>
    </source>
</evidence>
<organism evidence="1 2">
    <name type="scientific">Ligilactobacillus equi DPC 6820</name>
    <dbReference type="NCBI Taxonomy" id="1392007"/>
    <lineage>
        <taxon>Bacteria</taxon>
        <taxon>Bacillati</taxon>
        <taxon>Bacillota</taxon>
        <taxon>Bacilli</taxon>
        <taxon>Lactobacillales</taxon>
        <taxon>Lactobacillaceae</taxon>
        <taxon>Ligilactobacillus</taxon>
    </lineage>
</organism>
<name>V7HWA8_9LACO</name>
<dbReference type="RefSeq" id="WP_023860330.1">
    <property type="nucleotide sequence ID" value="NZ_AWWH01000183.1"/>
</dbReference>
<sequence length="301" mass="33849">MGIAEVISNHLAGGVSKIGAAEARELVRIGAEKTDKLKALNKSDQAKWFAQRDINYIRNYHEKDRVANKKRKLYTSSLLTDWDILGLTFDSFVPRPESVAHVNRAKKWAKVLAQGEHHGRFVMFGTAGTGKSWLSASIANYVNTYSSAYKRQQVVLYLSATRIGDLAKLVKSNSFGKEAESARKQWQVVMDAVKGRQIKQFDPSVGHDISFRQDFANLIVIDDLGRENKSGSNAEHFKSLMFDLLDAIHKDASIIVNSNYTMAELSSMYDNDGALTSRMFTTKQEQILDFRSLPMFRATEN</sequence>